<dbReference type="EMBL" id="CP067018">
    <property type="protein sequence ID" value="QQN57972.1"/>
    <property type="molecule type" value="Genomic_DNA"/>
</dbReference>
<protein>
    <submittedName>
        <fullName evidence="1">Uncharacterized protein</fullName>
    </submittedName>
</protein>
<keyword evidence="2" id="KW-1185">Reference proteome</keyword>
<dbReference type="Proteomes" id="UP000595426">
    <property type="component" value="Chromosome"/>
</dbReference>
<sequence length="65" mass="7465">MKKLDRKKQKSILGQGNNCADGHYEAEFKGYIICCMKVPFTADLCNPEMSRYCDMPYGICDESFQ</sequence>
<proteinExistence type="predicted"/>
<gene>
    <name evidence="1" type="ORF">I6H88_16245</name>
</gene>
<dbReference type="GeneID" id="93132374"/>
<evidence type="ECO:0000313" key="1">
    <source>
        <dbReference type="EMBL" id="QQN57972.1"/>
    </source>
</evidence>
<name>A0A7T7ZX68_9FLAO</name>
<accession>A0A7T7ZX68</accession>
<dbReference type="RefSeq" id="WP_034870377.1">
    <property type="nucleotide sequence ID" value="NZ_CAJJUP010000001.1"/>
</dbReference>
<organism evidence="1 2">
    <name type="scientific">Elizabethkingia bruuniana</name>
    <dbReference type="NCBI Taxonomy" id="1756149"/>
    <lineage>
        <taxon>Bacteria</taxon>
        <taxon>Pseudomonadati</taxon>
        <taxon>Bacteroidota</taxon>
        <taxon>Flavobacteriia</taxon>
        <taxon>Flavobacteriales</taxon>
        <taxon>Weeksellaceae</taxon>
        <taxon>Elizabethkingia</taxon>
    </lineage>
</organism>
<dbReference type="AlphaFoldDB" id="A0A7T7ZX68"/>
<evidence type="ECO:0000313" key="2">
    <source>
        <dbReference type="Proteomes" id="UP000595426"/>
    </source>
</evidence>
<dbReference type="KEGG" id="egm:AYC65_05640"/>
<dbReference type="OrthoDB" id="1449004at2"/>
<reference evidence="1 2" key="1">
    <citation type="submission" date="2020-12" db="EMBL/GenBank/DDBJ databases">
        <title>FDA dAtabase for Regulatory Grade micrObial Sequences (FDA-ARGOS): Supporting development and validation of Infectious Disease Dx tests.</title>
        <authorList>
            <person name="Kerrigan L."/>
            <person name="Long C."/>
            <person name="Tallon L."/>
            <person name="Sadzewicz L."/>
            <person name="Zhao X."/>
            <person name="Boylan J."/>
            <person name="Ott S."/>
            <person name="Bowen H."/>
            <person name="Vavikolanu K."/>
            <person name="Mehta A."/>
            <person name="Aluvathingal J."/>
            <person name="Nadendla S."/>
            <person name="Yan Y."/>
            <person name="Sichtig H."/>
        </authorList>
    </citation>
    <scope>NUCLEOTIDE SEQUENCE [LARGE SCALE GENOMIC DNA]</scope>
    <source>
        <strain evidence="1 2">FDAARGOS_1031</strain>
    </source>
</reference>